<organism evidence="2 3">
    <name type="scientific">Sphingopyxis granuli</name>
    <dbReference type="NCBI Taxonomy" id="267128"/>
    <lineage>
        <taxon>Bacteria</taxon>
        <taxon>Pseudomonadati</taxon>
        <taxon>Pseudomonadota</taxon>
        <taxon>Alphaproteobacteria</taxon>
        <taxon>Sphingomonadales</taxon>
        <taxon>Sphingomonadaceae</taxon>
        <taxon>Sphingopyxis</taxon>
    </lineage>
</organism>
<dbReference type="Proteomes" id="UP000058599">
    <property type="component" value="Chromosome"/>
</dbReference>
<dbReference type="SUPFAM" id="SSF46894">
    <property type="entry name" value="C-terminal effector domain of the bipartite response regulators"/>
    <property type="match status" value="1"/>
</dbReference>
<proteinExistence type="predicted"/>
<dbReference type="RefSeq" id="WP_067181369.1">
    <property type="nucleotide sequence ID" value="NZ_CP012199.1"/>
</dbReference>
<dbReference type="SMART" id="SM00421">
    <property type="entry name" value="HTH_LUXR"/>
    <property type="match status" value="1"/>
</dbReference>
<dbReference type="InterPro" id="IPR036388">
    <property type="entry name" value="WH-like_DNA-bd_sf"/>
</dbReference>
<dbReference type="GO" id="GO:0006355">
    <property type="term" value="P:regulation of DNA-templated transcription"/>
    <property type="evidence" value="ECO:0007669"/>
    <property type="project" value="InterPro"/>
</dbReference>
<dbReference type="GO" id="GO:0003677">
    <property type="term" value="F:DNA binding"/>
    <property type="evidence" value="ECO:0007669"/>
    <property type="project" value="InterPro"/>
</dbReference>
<dbReference type="Gene3D" id="1.10.10.10">
    <property type="entry name" value="Winged helix-like DNA-binding domain superfamily/Winged helix DNA-binding domain"/>
    <property type="match status" value="1"/>
</dbReference>
<protein>
    <recommendedName>
        <fullName evidence="1">HTH luxR-type domain-containing protein</fullName>
    </recommendedName>
</protein>
<dbReference type="EMBL" id="CP012199">
    <property type="protein sequence ID" value="AMG73484.1"/>
    <property type="molecule type" value="Genomic_DNA"/>
</dbReference>
<dbReference type="InterPro" id="IPR000792">
    <property type="entry name" value="Tscrpt_reg_LuxR_C"/>
</dbReference>
<accession>A0AA86GIM7</accession>
<name>A0AA86GIM7_9SPHN</name>
<feature type="domain" description="HTH luxR-type" evidence="1">
    <location>
        <begin position="299"/>
        <end position="356"/>
    </location>
</feature>
<evidence type="ECO:0000259" key="1">
    <source>
        <dbReference type="SMART" id="SM00421"/>
    </source>
</evidence>
<reference evidence="2 3" key="1">
    <citation type="journal article" date="2016" name="BMC Genomics">
        <title>Genomic analysis of the nitrate-respiring Sphingopyxis granuli (formerly Sphingomonas macrogoltabida) strain TFA.</title>
        <authorList>
            <person name="Garcia-Romero I."/>
            <person name="Perez-Pulido A.J."/>
            <person name="Gonzalez-Flores Y.E."/>
            <person name="Reyes-Ramirez F."/>
            <person name="Santero E."/>
            <person name="Floriano B."/>
        </authorList>
    </citation>
    <scope>NUCLEOTIDE SEQUENCE [LARGE SCALE GENOMIC DNA]</scope>
    <source>
        <strain evidence="2 3">TFA</strain>
    </source>
</reference>
<evidence type="ECO:0000313" key="3">
    <source>
        <dbReference type="Proteomes" id="UP000058599"/>
    </source>
</evidence>
<keyword evidence="3" id="KW-1185">Reference proteome</keyword>
<gene>
    <name evidence="2" type="ORF">SGRAN_1091</name>
</gene>
<sequence length="360" mass="39105">MGHRHEATDAIIGRIYETAVIPDLWPGLLEHIAKSLDALGGNLIRRNAAGIQIVSSPAVAEVSQEFDRQGWNRNNSRVARRLERASYPGFLADIDLHSIDEINALPMYTEFLTPAGIAAGSGTIIQGPNDDAVVVAIEGFPSHQAAQQAAPFLDGLRPHLARAATLAGEVRRQRAASLVEAFNVMNMAVALLDIRGRVLRASKRFEAAFDDLLLDGSTRLQIADSVADRRLAEGLATMRWIDRGCSIAIRDHDQTGRAVLHLVPASRDAMGMFDRVRLFAILADPDNRALPGADIIAALFDLTPAEARVARAIAENRAPAELASEWGISVETIRSQLKRAFAKTSTTRQSELVSLLTRFG</sequence>
<dbReference type="InterPro" id="IPR016032">
    <property type="entry name" value="Sig_transdc_resp-reg_C-effctor"/>
</dbReference>
<dbReference type="AlphaFoldDB" id="A0AA86GIM7"/>
<evidence type="ECO:0000313" key="2">
    <source>
        <dbReference type="EMBL" id="AMG73484.1"/>
    </source>
</evidence>
<dbReference type="KEGG" id="sgi:SGRAN_1091"/>